<evidence type="ECO:0000256" key="5">
    <source>
        <dbReference type="ARBA" id="ARBA00058118"/>
    </source>
</evidence>
<dbReference type="InterPro" id="IPR008927">
    <property type="entry name" value="6-PGluconate_DH-like_C_sf"/>
</dbReference>
<dbReference type="InterPro" id="IPR000304">
    <property type="entry name" value="Pyrroline-COOH_reductase"/>
</dbReference>
<dbReference type="InterPro" id="IPR029036">
    <property type="entry name" value="P5CR_dimer"/>
</dbReference>
<dbReference type="InterPro" id="IPR036291">
    <property type="entry name" value="NAD(P)-bd_dom_sf"/>
</dbReference>
<evidence type="ECO:0000313" key="12">
    <source>
        <dbReference type="EMBL" id="AMC93036.1"/>
    </source>
</evidence>
<dbReference type="SUPFAM" id="SSF48179">
    <property type="entry name" value="6-phosphogluconate dehydrogenase C-terminal domain-like"/>
    <property type="match status" value="1"/>
</dbReference>
<dbReference type="PANTHER" id="PTHR11645:SF0">
    <property type="entry name" value="PYRROLINE-5-CARBOXYLATE REDUCTASE 3"/>
    <property type="match status" value="1"/>
</dbReference>
<evidence type="ECO:0000256" key="7">
    <source>
        <dbReference type="NCBIfam" id="TIGR00112"/>
    </source>
</evidence>
<dbReference type="PIRSF" id="PIRSF000193">
    <property type="entry name" value="Pyrrol-5-carb_rd"/>
    <property type="match status" value="1"/>
</dbReference>
<dbReference type="GO" id="GO:0055129">
    <property type="term" value="P:L-proline biosynthetic process"/>
    <property type="evidence" value="ECO:0007669"/>
    <property type="project" value="UniProtKB-UniRule"/>
</dbReference>
<dbReference type="UniPathway" id="UPA00098">
    <property type="reaction ID" value="UER00361"/>
</dbReference>
<dbReference type="AlphaFoldDB" id="A0A0X8GZ14"/>
<dbReference type="Pfam" id="PF14748">
    <property type="entry name" value="P5CR_dimer"/>
    <property type="match status" value="1"/>
</dbReference>
<keyword evidence="6 9" id="KW-0028">Amino-acid biosynthesis</keyword>
<dbReference type="Pfam" id="PF03807">
    <property type="entry name" value="F420_oxidored"/>
    <property type="match status" value="1"/>
</dbReference>
<dbReference type="OrthoDB" id="9805754at2"/>
<dbReference type="SUPFAM" id="SSF51735">
    <property type="entry name" value="NAD(P)-binding Rossmann-fold domains"/>
    <property type="match status" value="1"/>
</dbReference>
<reference evidence="12 13" key="1">
    <citation type="submission" date="2015-10" db="EMBL/GenBank/DDBJ databases">
        <title>Erysipelothrix larvae sp. LV19 isolated from the larval gut of the rhinoceros beetle, Trypoxylus dichotomus.</title>
        <authorList>
            <person name="Lim S."/>
            <person name="Kim B.-C."/>
        </authorList>
    </citation>
    <scope>NUCLEOTIDE SEQUENCE [LARGE SCALE GENOMIC DNA]</scope>
    <source>
        <strain evidence="12 13">LV19</strain>
    </source>
</reference>
<sequence length="263" mass="28404">MRIGFVGVGNMGGAILDGLMSSGAYQPKEVSISGSNPNRLKELKLKYDVVVSTSNLECVTSSDIVFLGVKPDIHAVIAHEFKDEVKSSVLVSMAAKVSLQELERIYGRVAIVRIMPNLNVTIQEGITAICRNQYVSDEHYEAIQTILQTLGEVVEIEESLMSAFIGIAGSSPAFVFRFIDELIKPAIADGMDPKHALHIASVAVSGSAHYLDVSEESATQLIKNVSSPNGTTVEGLKMLDKYGFDETIEKAVVAVMKKDKGEL</sequence>
<keyword evidence="6" id="KW-0963">Cytoplasm</keyword>
<gene>
    <name evidence="6" type="primary">proC</name>
    <name evidence="12" type="ORF">AOC36_03270</name>
</gene>
<evidence type="ECO:0000256" key="8">
    <source>
        <dbReference type="PIRSR" id="PIRSR000193-1"/>
    </source>
</evidence>
<dbReference type="KEGG" id="erl:AOC36_03270"/>
<dbReference type="PROSITE" id="PS00521">
    <property type="entry name" value="P5CR"/>
    <property type="match status" value="1"/>
</dbReference>
<evidence type="ECO:0000313" key="13">
    <source>
        <dbReference type="Proteomes" id="UP000063781"/>
    </source>
</evidence>
<comment type="catalytic activity">
    <reaction evidence="6">
        <text>L-proline + NAD(+) = (S)-1-pyrroline-5-carboxylate + NADH + 2 H(+)</text>
        <dbReference type="Rhea" id="RHEA:14105"/>
        <dbReference type="ChEBI" id="CHEBI:15378"/>
        <dbReference type="ChEBI" id="CHEBI:17388"/>
        <dbReference type="ChEBI" id="CHEBI:57540"/>
        <dbReference type="ChEBI" id="CHEBI:57945"/>
        <dbReference type="ChEBI" id="CHEBI:60039"/>
        <dbReference type="EC" id="1.5.1.2"/>
    </reaction>
</comment>
<protein>
    <recommendedName>
        <fullName evidence="6 7">Pyrroline-5-carboxylate reductase</fullName>
        <shortName evidence="6">P5C reductase</shortName>
        <shortName evidence="6">P5CR</shortName>
        <ecNumber evidence="6 7">1.5.1.2</ecNumber>
    </recommendedName>
    <alternativeName>
        <fullName evidence="6">PCA reductase</fullName>
    </alternativeName>
</protein>
<proteinExistence type="inferred from homology"/>
<comment type="subcellular location">
    <subcellularLocation>
        <location evidence="6">Cytoplasm</location>
    </subcellularLocation>
</comment>
<dbReference type="PANTHER" id="PTHR11645">
    <property type="entry name" value="PYRROLINE-5-CARBOXYLATE REDUCTASE"/>
    <property type="match status" value="1"/>
</dbReference>
<keyword evidence="4 6" id="KW-0560">Oxidoreductase</keyword>
<feature type="domain" description="Pyrroline-5-carboxylate reductase dimerisation" evidence="11">
    <location>
        <begin position="158"/>
        <end position="260"/>
    </location>
</feature>
<feature type="domain" description="Pyrroline-5-carboxylate reductase catalytic N-terminal" evidence="10">
    <location>
        <begin position="2"/>
        <end position="95"/>
    </location>
</feature>
<dbReference type="Gene3D" id="3.40.50.720">
    <property type="entry name" value="NAD(P)-binding Rossmann-like Domain"/>
    <property type="match status" value="1"/>
</dbReference>
<name>A0A0X8GZ14_9FIRM</name>
<dbReference type="EMBL" id="CP013213">
    <property type="protein sequence ID" value="AMC93036.1"/>
    <property type="molecule type" value="Genomic_DNA"/>
</dbReference>
<organism evidence="12 13">
    <name type="scientific">Erysipelothrix larvae</name>
    <dbReference type="NCBI Taxonomy" id="1514105"/>
    <lineage>
        <taxon>Bacteria</taxon>
        <taxon>Bacillati</taxon>
        <taxon>Bacillota</taxon>
        <taxon>Erysipelotrichia</taxon>
        <taxon>Erysipelotrichales</taxon>
        <taxon>Erysipelotrichaceae</taxon>
        <taxon>Erysipelothrix</taxon>
    </lineage>
</organism>
<evidence type="ECO:0000256" key="3">
    <source>
        <dbReference type="ARBA" id="ARBA00022857"/>
    </source>
</evidence>
<dbReference type="EC" id="1.5.1.2" evidence="6 7"/>
<evidence type="ECO:0000256" key="2">
    <source>
        <dbReference type="ARBA" id="ARBA00022650"/>
    </source>
</evidence>
<dbReference type="NCBIfam" id="TIGR00112">
    <property type="entry name" value="proC"/>
    <property type="match status" value="1"/>
</dbReference>
<dbReference type="FunFam" id="1.10.3730.10:FF:000001">
    <property type="entry name" value="Pyrroline-5-carboxylate reductase"/>
    <property type="match status" value="1"/>
</dbReference>
<dbReference type="InterPro" id="IPR028939">
    <property type="entry name" value="P5C_Rdtase_cat_N"/>
</dbReference>
<comment type="pathway">
    <text evidence="6 9">Amino-acid biosynthesis; L-proline biosynthesis; L-proline from L-glutamate 5-semialdehyde: step 1/1.</text>
</comment>
<dbReference type="HAMAP" id="MF_01925">
    <property type="entry name" value="P5C_reductase"/>
    <property type="match status" value="1"/>
</dbReference>
<comment type="similarity">
    <text evidence="1 6 9">Belongs to the pyrroline-5-carboxylate reductase family.</text>
</comment>
<keyword evidence="3 6" id="KW-0521">NADP</keyword>
<dbReference type="GO" id="GO:0005737">
    <property type="term" value="C:cytoplasm"/>
    <property type="evidence" value="ECO:0007669"/>
    <property type="project" value="UniProtKB-SubCell"/>
</dbReference>
<evidence type="ECO:0000256" key="1">
    <source>
        <dbReference type="ARBA" id="ARBA00005525"/>
    </source>
</evidence>
<dbReference type="Proteomes" id="UP000063781">
    <property type="component" value="Chromosome"/>
</dbReference>
<dbReference type="RefSeq" id="WP_067631438.1">
    <property type="nucleotide sequence ID" value="NZ_CP013213.1"/>
</dbReference>
<dbReference type="GO" id="GO:0004735">
    <property type="term" value="F:pyrroline-5-carboxylate reductase activity"/>
    <property type="evidence" value="ECO:0007669"/>
    <property type="project" value="UniProtKB-UniRule"/>
</dbReference>
<dbReference type="Gene3D" id="1.10.3730.10">
    <property type="entry name" value="ProC C-terminal domain-like"/>
    <property type="match status" value="1"/>
</dbReference>
<evidence type="ECO:0000256" key="9">
    <source>
        <dbReference type="RuleBase" id="RU003903"/>
    </source>
</evidence>
<evidence type="ECO:0000259" key="10">
    <source>
        <dbReference type="Pfam" id="PF03807"/>
    </source>
</evidence>
<evidence type="ECO:0000256" key="4">
    <source>
        <dbReference type="ARBA" id="ARBA00023002"/>
    </source>
</evidence>
<keyword evidence="2 6" id="KW-0641">Proline biosynthesis</keyword>
<evidence type="ECO:0000259" key="11">
    <source>
        <dbReference type="Pfam" id="PF14748"/>
    </source>
</evidence>
<evidence type="ECO:0000256" key="6">
    <source>
        <dbReference type="HAMAP-Rule" id="MF_01925"/>
    </source>
</evidence>
<dbReference type="STRING" id="1514105.AOC36_03270"/>
<feature type="binding site" evidence="8">
    <location>
        <position position="55"/>
    </location>
    <ligand>
        <name>NADPH</name>
        <dbReference type="ChEBI" id="CHEBI:57783"/>
    </ligand>
</feature>
<keyword evidence="13" id="KW-1185">Reference proteome</keyword>
<dbReference type="InterPro" id="IPR053790">
    <property type="entry name" value="P5CR-like_CS"/>
</dbReference>
<comment type="function">
    <text evidence="5 6">Catalyzes the reduction of 1-pyrroline-5-carboxylate (PCA) to L-proline.</text>
</comment>
<comment type="catalytic activity">
    <reaction evidence="6 9">
        <text>L-proline + NADP(+) = (S)-1-pyrroline-5-carboxylate + NADPH + 2 H(+)</text>
        <dbReference type="Rhea" id="RHEA:14109"/>
        <dbReference type="ChEBI" id="CHEBI:15378"/>
        <dbReference type="ChEBI" id="CHEBI:17388"/>
        <dbReference type="ChEBI" id="CHEBI:57783"/>
        <dbReference type="ChEBI" id="CHEBI:58349"/>
        <dbReference type="ChEBI" id="CHEBI:60039"/>
        <dbReference type="EC" id="1.5.1.2"/>
    </reaction>
</comment>
<accession>A0A0X8GZ14</accession>